<protein>
    <submittedName>
        <fullName evidence="1">Uncharacterized protein</fullName>
    </submittedName>
</protein>
<organism evidence="1 2">
    <name type="scientific">Aspergillus versicolor CBS 583.65</name>
    <dbReference type="NCBI Taxonomy" id="1036611"/>
    <lineage>
        <taxon>Eukaryota</taxon>
        <taxon>Fungi</taxon>
        <taxon>Dikarya</taxon>
        <taxon>Ascomycota</taxon>
        <taxon>Pezizomycotina</taxon>
        <taxon>Eurotiomycetes</taxon>
        <taxon>Eurotiomycetidae</taxon>
        <taxon>Eurotiales</taxon>
        <taxon>Aspergillaceae</taxon>
        <taxon>Aspergillus</taxon>
        <taxon>Aspergillus subgen. Nidulantes</taxon>
    </lineage>
</organism>
<dbReference type="RefSeq" id="XP_040670371.1">
    <property type="nucleotide sequence ID" value="XM_040816831.1"/>
</dbReference>
<keyword evidence="2" id="KW-1185">Reference proteome</keyword>
<dbReference type="EMBL" id="KV878132">
    <property type="protein sequence ID" value="OJJ04609.1"/>
    <property type="molecule type" value="Genomic_DNA"/>
</dbReference>
<sequence length="173" mass="19318">MSRSLSPGRMNMSIYIRTRCTLDAPRRNTTRASRLASNKAEHHCNRPGCIIIWIKHQEFAGPAGSNEHSPPSGNISYHILWTSQLKPALVPWRYSKILGGTASGKFSIGGVSIHHACKHNHSASRITPIVRCSVPLSLLLFFISGHITGKGKSREVRGLRTLRYMSDVRHSRR</sequence>
<accession>A0A1L9PSV6</accession>
<gene>
    <name evidence="1" type="ORF">ASPVEDRAFT_802297</name>
</gene>
<dbReference type="AlphaFoldDB" id="A0A1L9PSV6"/>
<proteinExistence type="predicted"/>
<evidence type="ECO:0000313" key="1">
    <source>
        <dbReference type="EMBL" id="OJJ04609.1"/>
    </source>
</evidence>
<dbReference type="GeneID" id="63732342"/>
<evidence type="ECO:0000313" key="2">
    <source>
        <dbReference type="Proteomes" id="UP000184073"/>
    </source>
</evidence>
<dbReference type="VEuPathDB" id="FungiDB:ASPVEDRAFT_802297"/>
<reference evidence="2" key="1">
    <citation type="journal article" date="2017" name="Genome Biol.">
        <title>Comparative genomics reveals high biological diversity and specific adaptations in the industrially and medically important fungal genus Aspergillus.</title>
        <authorList>
            <person name="de Vries R.P."/>
            <person name="Riley R."/>
            <person name="Wiebenga A."/>
            <person name="Aguilar-Osorio G."/>
            <person name="Amillis S."/>
            <person name="Uchima C.A."/>
            <person name="Anderluh G."/>
            <person name="Asadollahi M."/>
            <person name="Askin M."/>
            <person name="Barry K."/>
            <person name="Battaglia E."/>
            <person name="Bayram O."/>
            <person name="Benocci T."/>
            <person name="Braus-Stromeyer S.A."/>
            <person name="Caldana C."/>
            <person name="Canovas D."/>
            <person name="Cerqueira G.C."/>
            <person name="Chen F."/>
            <person name="Chen W."/>
            <person name="Choi C."/>
            <person name="Clum A."/>
            <person name="Dos Santos R.A."/>
            <person name="Damasio A.R."/>
            <person name="Diallinas G."/>
            <person name="Emri T."/>
            <person name="Fekete E."/>
            <person name="Flipphi M."/>
            <person name="Freyberg S."/>
            <person name="Gallo A."/>
            <person name="Gournas C."/>
            <person name="Habgood R."/>
            <person name="Hainaut M."/>
            <person name="Harispe M.L."/>
            <person name="Henrissat B."/>
            <person name="Hilden K.S."/>
            <person name="Hope R."/>
            <person name="Hossain A."/>
            <person name="Karabika E."/>
            <person name="Karaffa L."/>
            <person name="Karanyi Z."/>
            <person name="Krasevec N."/>
            <person name="Kuo A."/>
            <person name="Kusch H."/>
            <person name="LaButti K."/>
            <person name="Lagendijk E.L."/>
            <person name="Lapidus A."/>
            <person name="Levasseur A."/>
            <person name="Lindquist E."/>
            <person name="Lipzen A."/>
            <person name="Logrieco A.F."/>
            <person name="MacCabe A."/>
            <person name="Maekelae M.R."/>
            <person name="Malavazi I."/>
            <person name="Melin P."/>
            <person name="Meyer V."/>
            <person name="Mielnichuk N."/>
            <person name="Miskei M."/>
            <person name="Molnar A.P."/>
            <person name="Mule G."/>
            <person name="Ngan C.Y."/>
            <person name="Orejas M."/>
            <person name="Orosz E."/>
            <person name="Ouedraogo J.P."/>
            <person name="Overkamp K.M."/>
            <person name="Park H.-S."/>
            <person name="Perrone G."/>
            <person name="Piumi F."/>
            <person name="Punt P.J."/>
            <person name="Ram A.F."/>
            <person name="Ramon A."/>
            <person name="Rauscher S."/>
            <person name="Record E."/>
            <person name="Riano-Pachon D.M."/>
            <person name="Robert V."/>
            <person name="Roehrig J."/>
            <person name="Ruller R."/>
            <person name="Salamov A."/>
            <person name="Salih N.S."/>
            <person name="Samson R.A."/>
            <person name="Sandor E."/>
            <person name="Sanguinetti M."/>
            <person name="Schuetze T."/>
            <person name="Sepcic K."/>
            <person name="Shelest E."/>
            <person name="Sherlock G."/>
            <person name="Sophianopoulou V."/>
            <person name="Squina F.M."/>
            <person name="Sun H."/>
            <person name="Susca A."/>
            <person name="Todd R.B."/>
            <person name="Tsang A."/>
            <person name="Unkles S.E."/>
            <person name="van de Wiele N."/>
            <person name="van Rossen-Uffink D."/>
            <person name="Oliveira J.V."/>
            <person name="Vesth T.C."/>
            <person name="Visser J."/>
            <person name="Yu J.-H."/>
            <person name="Zhou M."/>
            <person name="Andersen M.R."/>
            <person name="Archer D.B."/>
            <person name="Baker S.E."/>
            <person name="Benoit I."/>
            <person name="Brakhage A.A."/>
            <person name="Braus G.H."/>
            <person name="Fischer R."/>
            <person name="Frisvad J.C."/>
            <person name="Goldman G.H."/>
            <person name="Houbraken J."/>
            <person name="Oakley B."/>
            <person name="Pocsi I."/>
            <person name="Scazzocchio C."/>
            <person name="Seiboth B."/>
            <person name="vanKuyk P.A."/>
            <person name="Wortman J."/>
            <person name="Dyer P.S."/>
            <person name="Grigoriev I.V."/>
        </authorList>
    </citation>
    <scope>NUCLEOTIDE SEQUENCE [LARGE SCALE GENOMIC DNA]</scope>
    <source>
        <strain evidence="2">CBS 583.65</strain>
    </source>
</reference>
<dbReference type="Proteomes" id="UP000184073">
    <property type="component" value="Unassembled WGS sequence"/>
</dbReference>
<name>A0A1L9PSV6_ASPVE</name>